<dbReference type="InterPro" id="IPR036291">
    <property type="entry name" value="NAD(P)-bd_dom_sf"/>
</dbReference>
<dbReference type="GO" id="GO:0016491">
    <property type="term" value="F:oxidoreductase activity"/>
    <property type="evidence" value="ECO:0007669"/>
    <property type="project" value="UniProtKB-KW"/>
</dbReference>
<organism evidence="5 6">
    <name type="scientific">Ulvibacterium marinum</name>
    <dbReference type="NCBI Taxonomy" id="2419782"/>
    <lineage>
        <taxon>Bacteria</taxon>
        <taxon>Pseudomonadati</taxon>
        <taxon>Bacteroidota</taxon>
        <taxon>Flavobacteriia</taxon>
        <taxon>Flavobacteriales</taxon>
        <taxon>Flavobacteriaceae</taxon>
        <taxon>Ulvibacterium</taxon>
    </lineage>
</organism>
<evidence type="ECO:0000313" key="5">
    <source>
        <dbReference type="EMBL" id="RKN82827.1"/>
    </source>
</evidence>
<evidence type="ECO:0000256" key="2">
    <source>
        <dbReference type="ARBA" id="ARBA00022833"/>
    </source>
</evidence>
<dbReference type="SUPFAM" id="SSF50129">
    <property type="entry name" value="GroES-like"/>
    <property type="match status" value="1"/>
</dbReference>
<keyword evidence="3" id="KW-0560">Oxidoreductase</keyword>
<proteinExistence type="predicted"/>
<dbReference type="Pfam" id="PF00107">
    <property type="entry name" value="ADH_zinc_N"/>
    <property type="match status" value="1"/>
</dbReference>
<gene>
    <name evidence="5" type="ORF">D7Z94_03020</name>
</gene>
<protein>
    <submittedName>
        <fullName evidence="5">Zn-dependent alcohol dehydrogenase</fullName>
    </submittedName>
</protein>
<evidence type="ECO:0000313" key="6">
    <source>
        <dbReference type="Proteomes" id="UP000276603"/>
    </source>
</evidence>
<evidence type="ECO:0000256" key="1">
    <source>
        <dbReference type="ARBA" id="ARBA00022723"/>
    </source>
</evidence>
<dbReference type="SMART" id="SM00829">
    <property type="entry name" value="PKS_ER"/>
    <property type="match status" value="1"/>
</dbReference>
<keyword evidence="1" id="KW-0479">Metal-binding</keyword>
<dbReference type="Pfam" id="PF08240">
    <property type="entry name" value="ADH_N"/>
    <property type="match status" value="1"/>
</dbReference>
<dbReference type="InterPro" id="IPR020843">
    <property type="entry name" value="ER"/>
</dbReference>
<dbReference type="InterPro" id="IPR050129">
    <property type="entry name" value="Zn_alcohol_dh"/>
</dbReference>
<dbReference type="EMBL" id="RBCJ01000001">
    <property type="protein sequence ID" value="RKN82827.1"/>
    <property type="molecule type" value="Genomic_DNA"/>
</dbReference>
<dbReference type="Gene3D" id="3.40.50.720">
    <property type="entry name" value="NAD(P)-binding Rossmann-like Domain"/>
    <property type="match status" value="1"/>
</dbReference>
<name>A0A3B0CG19_9FLAO</name>
<comment type="caution">
    <text evidence="5">The sequence shown here is derived from an EMBL/GenBank/DDBJ whole genome shotgun (WGS) entry which is preliminary data.</text>
</comment>
<accession>A0A3B0CG19</accession>
<dbReference type="PANTHER" id="PTHR43401:SF2">
    <property type="entry name" value="L-THREONINE 3-DEHYDROGENASE"/>
    <property type="match status" value="1"/>
</dbReference>
<dbReference type="RefSeq" id="WP_120710018.1">
    <property type="nucleotide sequence ID" value="NZ_RBCJ01000001.1"/>
</dbReference>
<dbReference type="OrthoDB" id="9787435at2"/>
<sequence>MEALVKYDKGQGNVRLQDMPDPQVEDGKVILEVNSCGICGTDLHVYHDMFKNYPPVILGHEFSGRVVEKGPNTEGINLGERFSVLGAPTVICNNCEYCHSGEFMFCKAKRGMGHGVNGAFTKYVAARPDQLYATAAHVSDDISALVEPFAVAVHAVGEIADVQFGDTVLLSGPGPIGMLLLKLLLAQGIKTIVAGTSQDKDKLKTAMEWGAHTTVMVDVDDLQAVVQQETKGKGVDIAFETAGAQGSVANCLTALRPLGQYVQVGHFGKDITIPFDLTAFRQLNIKGSVGYTRTTWDRAIEIIDQGNINLEDVISHRMRLTDWQKGFDLMEQKKSLKILLYPS</sequence>
<dbReference type="AlphaFoldDB" id="A0A3B0CG19"/>
<dbReference type="InterPro" id="IPR011032">
    <property type="entry name" value="GroES-like_sf"/>
</dbReference>
<evidence type="ECO:0000259" key="4">
    <source>
        <dbReference type="SMART" id="SM00829"/>
    </source>
</evidence>
<keyword evidence="2" id="KW-0862">Zinc</keyword>
<evidence type="ECO:0000256" key="3">
    <source>
        <dbReference type="ARBA" id="ARBA00023002"/>
    </source>
</evidence>
<dbReference type="GO" id="GO:0046872">
    <property type="term" value="F:metal ion binding"/>
    <property type="evidence" value="ECO:0007669"/>
    <property type="project" value="UniProtKB-KW"/>
</dbReference>
<dbReference type="InterPro" id="IPR013149">
    <property type="entry name" value="ADH-like_C"/>
</dbReference>
<keyword evidence="6" id="KW-1185">Reference proteome</keyword>
<dbReference type="Proteomes" id="UP000276603">
    <property type="component" value="Unassembled WGS sequence"/>
</dbReference>
<dbReference type="Gene3D" id="3.90.180.10">
    <property type="entry name" value="Medium-chain alcohol dehydrogenases, catalytic domain"/>
    <property type="match status" value="1"/>
</dbReference>
<dbReference type="InterPro" id="IPR013154">
    <property type="entry name" value="ADH-like_N"/>
</dbReference>
<dbReference type="SUPFAM" id="SSF51735">
    <property type="entry name" value="NAD(P)-binding Rossmann-fold domains"/>
    <property type="match status" value="1"/>
</dbReference>
<dbReference type="PANTHER" id="PTHR43401">
    <property type="entry name" value="L-THREONINE 3-DEHYDROGENASE"/>
    <property type="match status" value="1"/>
</dbReference>
<reference evidence="5 6" key="1">
    <citation type="submission" date="2018-10" db="EMBL/GenBank/DDBJ databases">
        <title>Ulvibacterium marinum gen. nov., sp. nov., a novel marine bacterium of the family Flavobacteriaceae, isolated from a culture of the green alga Ulva prolifera.</title>
        <authorList>
            <person name="Zhang Z."/>
        </authorList>
    </citation>
    <scope>NUCLEOTIDE SEQUENCE [LARGE SCALE GENOMIC DNA]</scope>
    <source>
        <strain evidence="5 6">CCMM003</strain>
    </source>
</reference>
<feature type="domain" description="Enoyl reductase (ER)" evidence="4">
    <location>
        <begin position="10"/>
        <end position="340"/>
    </location>
</feature>